<proteinExistence type="inferred from homology"/>
<evidence type="ECO:0000313" key="3">
    <source>
        <dbReference type="Proteomes" id="UP001208570"/>
    </source>
</evidence>
<dbReference type="Proteomes" id="UP001208570">
    <property type="component" value="Unassembled WGS sequence"/>
</dbReference>
<evidence type="ECO:0000313" key="2">
    <source>
        <dbReference type="EMBL" id="KAK2141132.1"/>
    </source>
</evidence>
<reference evidence="2" key="1">
    <citation type="journal article" date="2023" name="Mol. Biol. Evol.">
        <title>Third-Generation Sequencing Reveals the Adaptive Role of the Epigenome in Three Deep-Sea Polychaetes.</title>
        <authorList>
            <person name="Perez M."/>
            <person name="Aroh O."/>
            <person name="Sun Y."/>
            <person name="Lan Y."/>
            <person name="Juniper S.K."/>
            <person name="Young C.R."/>
            <person name="Angers B."/>
            <person name="Qian P.Y."/>
        </authorList>
    </citation>
    <scope>NUCLEOTIDE SEQUENCE</scope>
    <source>
        <strain evidence="2">P08H-3</strain>
    </source>
</reference>
<dbReference type="InterPro" id="IPR033369">
    <property type="entry name" value="C19orf12"/>
</dbReference>
<comment type="similarity">
    <text evidence="1">Belongs to the C19orf12 family.</text>
</comment>
<evidence type="ECO:0000256" key="1">
    <source>
        <dbReference type="ARBA" id="ARBA00029457"/>
    </source>
</evidence>
<name>A0AAD9IUB7_9ANNE</name>
<dbReference type="PANTHER" id="PTHR31493:SF1">
    <property type="entry name" value="PROTEIN C19ORF12"/>
    <property type="match status" value="1"/>
</dbReference>
<gene>
    <name evidence="2" type="ORF">LSH36_1156g00061</name>
</gene>
<dbReference type="EMBL" id="JAODUP010001156">
    <property type="protein sequence ID" value="KAK2141132.1"/>
    <property type="molecule type" value="Genomic_DNA"/>
</dbReference>
<dbReference type="Pfam" id="PF20721">
    <property type="entry name" value="C19orf12"/>
    <property type="match status" value="1"/>
</dbReference>
<dbReference type="AlphaFoldDB" id="A0AAD9IUB7"/>
<comment type="caution">
    <text evidence="2">The sequence shown here is derived from an EMBL/GenBank/DDBJ whole genome shotgun (WGS) entry which is preliminary data.</text>
</comment>
<keyword evidence="3" id="KW-1185">Reference proteome</keyword>
<sequence length="139" mass="14792">MPVDITDVLDILTTLCDDENLRVSVKESLKSGLIAGTITTIGGLIGGPAGVAVGSIAGAAGATYYARGKFKPLSHVLREMPKDQKQILYDRAIAIIQGLSIEDAAVLGKFVLDDPAIRQELLSVLVDHASRQMHLQIID</sequence>
<accession>A0AAD9IUB7</accession>
<dbReference type="PANTHER" id="PTHR31493">
    <property type="entry name" value="NAZO FAMILY MEMBER"/>
    <property type="match status" value="1"/>
</dbReference>
<protein>
    <submittedName>
        <fullName evidence="2">Uncharacterized protein</fullName>
    </submittedName>
</protein>
<organism evidence="2 3">
    <name type="scientific">Paralvinella palmiformis</name>
    <dbReference type="NCBI Taxonomy" id="53620"/>
    <lineage>
        <taxon>Eukaryota</taxon>
        <taxon>Metazoa</taxon>
        <taxon>Spiralia</taxon>
        <taxon>Lophotrochozoa</taxon>
        <taxon>Annelida</taxon>
        <taxon>Polychaeta</taxon>
        <taxon>Sedentaria</taxon>
        <taxon>Canalipalpata</taxon>
        <taxon>Terebellida</taxon>
        <taxon>Terebelliformia</taxon>
        <taxon>Alvinellidae</taxon>
        <taxon>Paralvinella</taxon>
    </lineage>
</organism>